<keyword evidence="2" id="KW-1185">Reference proteome</keyword>
<proteinExistence type="predicted"/>
<dbReference type="SUPFAM" id="SSF52467">
    <property type="entry name" value="DHS-like NAD/FAD-binding domain"/>
    <property type="match status" value="1"/>
</dbReference>
<organism evidence="1 2">
    <name type="scientific">Microvirga tunisiensis</name>
    <dbReference type="NCBI Taxonomy" id="2108360"/>
    <lineage>
        <taxon>Bacteria</taxon>
        <taxon>Pseudomonadati</taxon>
        <taxon>Pseudomonadota</taxon>
        <taxon>Alphaproteobacteria</taxon>
        <taxon>Hyphomicrobiales</taxon>
        <taxon>Methylobacteriaceae</taxon>
        <taxon>Microvirga</taxon>
    </lineage>
</organism>
<dbReference type="Gene3D" id="3.40.50.1220">
    <property type="entry name" value="TPP-binding domain"/>
    <property type="match status" value="1"/>
</dbReference>
<evidence type="ECO:0000313" key="2">
    <source>
        <dbReference type="Proteomes" id="UP000403266"/>
    </source>
</evidence>
<dbReference type="RefSeq" id="WP_152715105.1">
    <property type="nucleotide sequence ID" value="NZ_VOSJ01000212.1"/>
</dbReference>
<sequence length="593" mass="67388">MADKLDELNALAFSIYENRGVYALLIGSGVSRAAQIPTGWEIILDLTKRIAALEQAGEQEDWAEWYQGRFGKEPNYSDLLDVLSHSQDERRAILHRYIEPTEADLEEGRKLPTKAHRAVARLVRDGFIRVIITTNFDRLLENALRDEGVEPTVIKSDDDLKGAVPLIHSRCYVIKIHGDYLDTRIRNTEAELTGYSEAMNSLLDRILDEHGLIVCGWSADWDHALRAVITRAPNRRYPLFWASRGEPSATALDVINQRAGKVIPISDADGFFEKIQRKVEVQAALQRPNPASMDLLVASAKKYLSKPEFRIQLHDLVMDEVRRLKQHMADSKLGTDGDWSPEEFKARVALYESRSEPLIRLFAVLGRWGDGNELGLTTEILREFGAPSVHGGLMPWIHLRRYPAVLLLYAYGIAALRTGRLKTLYQWLTTKIQTENRSEQLPAVQELFLWAWDGGDNNYWDQLYGSKKKTPLSDHLHELLGRYMEDYFISKDEFTRGFERFEVLGSLAHTSTYTTIENLKQELSTTGPGARGHVWAPLGRTSWNNQIKETLFSELSEIALRDQLAKAGFGKGSSEFLDLAFQSLRKGMGRLSW</sequence>
<protein>
    <submittedName>
        <fullName evidence="1">Uncharacterized protein</fullName>
    </submittedName>
</protein>
<reference evidence="1 2" key="1">
    <citation type="journal article" date="2019" name="Syst. Appl. Microbiol.">
        <title>Microvirga tunisiensis sp. nov., a root nodule symbiotic bacterium isolated from Lupinus micranthus and L. luteus grown in Northern Tunisia.</title>
        <authorList>
            <person name="Msaddak A."/>
            <person name="Rejili M."/>
            <person name="Duran D."/>
            <person name="Mars M."/>
            <person name="Palacios J.M."/>
            <person name="Ruiz-Argueso T."/>
            <person name="Rey L."/>
            <person name="Imperial J."/>
        </authorList>
    </citation>
    <scope>NUCLEOTIDE SEQUENCE [LARGE SCALE GENOMIC DNA]</scope>
    <source>
        <strain evidence="1 2">Lmie10</strain>
    </source>
</reference>
<dbReference type="OrthoDB" id="5509947at2"/>
<dbReference type="Proteomes" id="UP000403266">
    <property type="component" value="Unassembled WGS sequence"/>
</dbReference>
<name>A0A5N7MQC9_9HYPH</name>
<dbReference type="EMBL" id="VOSK01000162">
    <property type="protein sequence ID" value="MPR28659.1"/>
    <property type="molecule type" value="Genomic_DNA"/>
</dbReference>
<gene>
    <name evidence="1" type="ORF">FS320_26830</name>
</gene>
<dbReference type="AlphaFoldDB" id="A0A5N7MQC9"/>
<evidence type="ECO:0000313" key="1">
    <source>
        <dbReference type="EMBL" id="MPR28659.1"/>
    </source>
</evidence>
<comment type="caution">
    <text evidence="1">The sequence shown here is derived from an EMBL/GenBank/DDBJ whole genome shotgun (WGS) entry which is preliminary data.</text>
</comment>
<accession>A0A5N7MQC9</accession>
<dbReference type="Pfam" id="PF13289">
    <property type="entry name" value="SIR2_2"/>
    <property type="match status" value="1"/>
</dbReference>
<dbReference type="InterPro" id="IPR029035">
    <property type="entry name" value="DHS-like_NAD/FAD-binding_dom"/>
</dbReference>